<dbReference type="Proteomes" id="UP000703269">
    <property type="component" value="Unassembled WGS sequence"/>
</dbReference>
<name>A0A9P3LEW8_9APHY</name>
<evidence type="ECO:0000313" key="3">
    <source>
        <dbReference type="EMBL" id="GJE91422.1"/>
    </source>
</evidence>
<dbReference type="EMBL" id="BPQB01000021">
    <property type="protein sequence ID" value="GJE91422.1"/>
    <property type="molecule type" value="Genomic_DNA"/>
</dbReference>
<evidence type="ECO:0000256" key="1">
    <source>
        <dbReference type="SAM" id="Phobius"/>
    </source>
</evidence>
<reference evidence="3 4" key="1">
    <citation type="submission" date="2021-08" db="EMBL/GenBank/DDBJ databases">
        <title>Draft Genome Sequence of Phanerochaete sordida strain YK-624.</title>
        <authorList>
            <person name="Mori T."/>
            <person name="Dohra H."/>
            <person name="Suzuki T."/>
            <person name="Kawagishi H."/>
            <person name="Hirai H."/>
        </authorList>
    </citation>
    <scope>NUCLEOTIDE SEQUENCE [LARGE SCALE GENOMIC DNA]</scope>
    <source>
        <strain evidence="3 4">YK-624</strain>
    </source>
</reference>
<feature type="transmembrane region" description="Helical" evidence="1">
    <location>
        <begin position="100"/>
        <end position="127"/>
    </location>
</feature>
<keyword evidence="1" id="KW-0472">Membrane</keyword>
<comment type="caution">
    <text evidence="3">The sequence shown here is derived from an EMBL/GenBank/DDBJ whole genome shotgun (WGS) entry which is preliminary data.</text>
</comment>
<keyword evidence="1" id="KW-0812">Transmembrane</keyword>
<evidence type="ECO:0000256" key="2">
    <source>
        <dbReference type="SAM" id="SignalP"/>
    </source>
</evidence>
<accession>A0A9P3LEW8</accession>
<proteinExistence type="predicted"/>
<feature type="chain" id="PRO_5040385134" evidence="2">
    <location>
        <begin position="24"/>
        <end position="171"/>
    </location>
</feature>
<evidence type="ECO:0000313" key="4">
    <source>
        <dbReference type="Proteomes" id="UP000703269"/>
    </source>
</evidence>
<gene>
    <name evidence="3" type="ORF">PsYK624_075720</name>
</gene>
<protein>
    <submittedName>
        <fullName evidence="3">Uncharacterized protein</fullName>
    </submittedName>
</protein>
<dbReference type="AlphaFoldDB" id="A0A9P3LEW8"/>
<keyword evidence="1" id="KW-1133">Transmembrane helix</keyword>
<organism evidence="3 4">
    <name type="scientific">Phanerochaete sordida</name>
    <dbReference type="NCBI Taxonomy" id="48140"/>
    <lineage>
        <taxon>Eukaryota</taxon>
        <taxon>Fungi</taxon>
        <taxon>Dikarya</taxon>
        <taxon>Basidiomycota</taxon>
        <taxon>Agaricomycotina</taxon>
        <taxon>Agaricomycetes</taxon>
        <taxon>Polyporales</taxon>
        <taxon>Phanerochaetaceae</taxon>
        <taxon>Phanerochaete</taxon>
    </lineage>
</organism>
<sequence>MYFQIVVRDLALGLLAASTACHAVFPTPDRLDPRHKALRPRADMAGIDSGKEDGFLLTSQRAAISNATDCAGGQCRDNATAVMDAAANGAASLELWTSPVLALVAAGSALFFFFFFLVLGIEVLPTWGNVHLGGKRRHEKYTVARDSLLAMEGRPRGARRRGSWGRGLPVE</sequence>
<feature type="signal peptide" evidence="2">
    <location>
        <begin position="1"/>
        <end position="23"/>
    </location>
</feature>
<keyword evidence="2" id="KW-0732">Signal</keyword>
<keyword evidence="4" id="KW-1185">Reference proteome</keyword>